<dbReference type="EMBL" id="NGKC01000005">
    <property type="protein sequence ID" value="RSU12540.1"/>
    <property type="molecule type" value="Genomic_DNA"/>
</dbReference>
<dbReference type="PROSITE" id="PS50943">
    <property type="entry name" value="HTH_CROC1"/>
    <property type="match status" value="1"/>
</dbReference>
<dbReference type="InterPro" id="IPR050807">
    <property type="entry name" value="TransReg_Diox_bact_type"/>
</dbReference>
<dbReference type="GO" id="GO:0005829">
    <property type="term" value="C:cytosol"/>
    <property type="evidence" value="ECO:0007669"/>
    <property type="project" value="TreeGrafter"/>
</dbReference>
<dbReference type="OrthoDB" id="2200137at2"/>
<comment type="caution">
    <text evidence="3">The sequence shown here is derived from an EMBL/GenBank/DDBJ whole genome shotgun (WGS) entry which is preliminary data.</text>
</comment>
<dbReference type="GO" id="GO:0003677">
    <property type="term" value="F:DNA binding"/>
    <property type="evidence" value="ECO:0007669"/>
    <property type="project" value="UniProtKB-KW"/>
</dbReference>
<dbReference type="CDD" id="cd00093">
    <property type="entry name" value="HTH_XRE"/>
    <property type="match status" value="1"/>
</dbReference>
<dbReference type="Pfam" id="PF01381">
    <property type="entry name" value="HTH_3"/>
    <property type="match status" value="1"/>
</dbReference>
<dbReference type="Gene3D" id="1.10.260.40">
    <property type="entry name" value="lambda repressor-like DNA-binding domains"/>
    <property type="match status" value="1"/>
</dbReference>
<dbReference type="GO" id="GO:0003700">
    <property type="term" value="F:DNA-binding transcription factor activity"/>
    <property type="evidence" value="ECO:0007669"/>
    <property type="project" value="TreeGrafter"/>
</dbReference>
<keyword evidence="4" id="KW-1185">Reference proteome</keyword>
<reference evidence="3 4" key="1">
    <citation type="submission" date="2017-05" db="EMBL/GenBank/DDBJ databases">
        <title>Vagococcus spp. assemblies.</title>
        <authorList>
            <person name="Gulvik C.A."/>
        </authorList>
    </citation>
    <scope>NUCLEOTIDE SEQUENCE [LARGE SCALE GENOMIC DNA]</scope>
    <source>
        <strain evidence="3 4">LMG 24798</strain>
    </source>
</reference>
<dbReference type="InterPro" id="IPR010982">
    <property type="entry name" value="Lambda_DNA-bd_dom_sf"/>
</dbReference>
<evidence type="ECO:0000259" key="2">
    <source>
        <dbReference type="PROSITE" id="PS50943"/>
    </source>
</evidence>
<dbReference type="PANTHER" id="PTHR46797">
    <property type="entry name" value="HTH-TYPE TRANSCRIPTIONAL REGULATOR"/>
    <property type="match status" value="1"/>
</dbReference>
<sequence length="113" mass="12783">MDGRNDMKLAQMEEIGKHIANYRKKAGMTQLELAAKTDLSLQHIGYIENGRRQVTLKTLINITNALEVNLSTFFLGIERADDQVGQLVTKLEYHPKKETYLTIFNAILDASSD</sequence>
<keyword evidence="1" id="KW-0238">DNA-binding</keyword>
<proteinExistence type="predicted"/>
<feature type="domain" description="HTH cro/C1-type" evidence="2">
    <location>
        <begin position="19"/>
        <end position="73"/>
    </location>
</feature>
<dbReference type="SMART" id="SM00530">
    <property type="entry name" value="HTH_XRE"/>
    <property type="match status" value="1"/>
</dbReference>
<evidence type="ECO:0000313" key="3">
    <source>
        <dbReference type="EMBL" id="RSU12540.1"/>
    </source>
</evidence>
<dbReference type="AlphaFoldDB" id="A0A430AWV7"/>
<gene>
    <name evidence="3" type="ORF">CBF27_06080</name>
</gene>
<dbReference type="InterPro" id="IPR001387">
    <property type="entry name" value="Cro/C1-type_HTH"/>
</dbReference>
<accession>A0A430AWV7</accession>
<name>A0A430AWV7_9ENTE</name>
<evidence type="ECO:0000256" key="1">
    <source>
        <dbReference type="ARBA" id="ARBA00023125"/>
    </source>
</evidence>
<dbReference type="PANTHER" id="PTHR46797:SF1">
    <property type="entry name" value="METHYLPHOSPHONATE SYNTHASE"/>
    <property type="match status" value="1"/>
</dbReference>
<protein>
    <recommendedName>
        <fullName evidence="2">HTH cro/C1-type domain-containing protein</fullName>
    </recommendedName>
</protein>
<dbReference type="Proteomes" id="UP000286773">
    <property type="component" value="Unassembled WGS sequence"/>
</dbReference>
<evidence type="ECO:0000313" key="4">
    <source>
        <dbReference type="Proteomes" id="UP000286773"/>
    </source>
</evidence>
<dbReference type="SUPFAM" id="SSF47413">
    <property type="entry name" value="lambda repressor-like DNA-binding domains"/>
    <property type="match status" value="1"/>
</dbReference>
<organism evidence="3 4">
    <name type="scientific">Vagococcus acidifermentans</name>
    <dbReference type="NCBI Taxonomy" id="564710"/>
    <lineage>
        <taxon>Bacteria</taxon>
        <taxon>Bacillati</taxon>
        <taxon>Bacillota</taxon>
        <taxon>Bacilli</taxon>
        <taxon>Lactobacillales</taxon>
        <taxon>Enterococcaceae</taxon>
        <taxon>Vagococcus</taxon>
    </lineage>
</organism>